<reference evidence="1 2" key="2">
    <citation type="journal article" date="2012" name="PLoS Pathog.">
        <title>Diverse lifestyles and strategies of plant pathogenesis encoded in the genomes of eighteen Dothideomycetes fungi.</title>
        <authorList>
            <person name="Ohm R.A."/>
            <person name="Feau N."/>
            <person name="Henrissat B."/>
            <person name="Schoch C.L."/>
            <person name="Horwitz B.A."/>
            <person name="Barry K.W."/>
            <person name="Condon B.J."/>
            <person name="Copeland A.C."/>
            <person name="Dhillon B."/>
            <person name="Glaser F."/>
            <person name="Hesse C.N."/>
            <person name="Kosti I."/>
            <person name="LaButti K."/>
            <person name="Lindquist E.A."/>
            <person name="Lucas S."/>
            <person name="Salamov A.A."/>
            <person name="Bradshaw R.E."/>
            <person name="Ciuffetti L."/>
            <person name="Hamelin R.C."/>
            <person name="Kema G.H.J."/>
            <person name="Lawrence C."/>
            <person name="Scott J.A."/>
            <person name="Spatafora J.W."/>
            <person name="Turgeon B.G."/>
            <person name="de Wit P.J.G.M."/>
            <person name="Zhong S."/>
            <person name="Goodwin S.B."/>
            <person name="Grigoriev I.V."/>
        </authorList>
    </citation>
    <scope>NUCLEOTIDE SEQUENCE [LARGE SCALE GENOMIC DNA]</scope>
    <source>
        <strain evidence="2">NZE10 / CBS 128990</strain>
    </source>
</reference>
<evidence type="ECO:0000313" key="1">
    <source>
        <dbReference type="EMBL" id="EME42853.1"/>
    </source>
</evidence>
<evidence type="ECO:0000313" key="2">
    <source>
        <dbReference type="Proteomes" id="UP000016933"/>
    </source>
</evidence>
<gene>
    <name evidence="1" type="ORF">DOTSEDRAFT_104821</name>
</gene>
<protein>
    <recommendedName>
        <fullName evidence="3">SAM domain-containing protein</fullName>
    </recommendedName>
</protein>
<dbReference type="OrthoDB" id="2155283at2759"/>
<reference evidence="2" key="1">
    <citation type="journal article" date="2012" name="PLoS Genet.">
        <title>The genomes of the fungal plant pathogens Cladosporium fulvum and Dothistroma septosporum reveal adaptation to different hosts and lifestyles but also signatures of common ancestry.</title>
        <authorList>
            <person name="de Wit P.J.G.M."/>
            <person name="van der Burgt A."/>
            <person name="Oekmen B."/>
            <person name="Stergiopoulos I."/>
            <person name="Abd-Elsalam K.A."/>
            <person name="Aerts A.L."/>
            <person name="Bahkali A.H."/>
            <person name="Beenen H.G."/>
            <person name="Chettri P."/>
            <person name="Cox M.P."/>
            <person name="Datema E."/>
            <person name="de Vries R.P."/>
            <person name="Dhillon B."/>
            <person name="Ganley A.R."/>
            <person name="Griffiths S.A."/>
            <person name="Guo Y."/>
            <person name="Hamelin R.C."/>
            <person name="Henrissat B."/>
            <person name="Kabir M.S."/>
            <person name="Jashni M.K."/>
            <person name="Kema G."/>
            <person name="Klaubauf S."/>
            <person name="Lapidus A."/>
            <person name="Levasseur A."/>
            <person name="Lindquist E."/>
            <person name="Mehrabi R."/>
            <person name="Ohm R.A."/>
            <person name="Owen T.J."/>
            <person name="Salamov A."/>
            <person name="Schwelm A."/>
            <person name="Schijlen E."/>
            <person name="Sun H."/>
            <person name="van den Burg H.A."/>
            <person name="van Ham R.C.H.J."/>
            <person name="Zhang S."/>
            <person name="Goodwin S.B."/>
            <person name="Grigoriev I.V."/>
            <person name="Collemare J."/>
            <person name="Bradshaw R.E."/>
        </authorList>
    </citation>
    <scope>NUCLEOTIDE SEQUENCE [LARGE SCALE GENOMIC DNA]</scope>
    <source>
        <strain evidence="2">NZE10 / CBS 128990</strain>
    </source>
</reference>
<dbReference type="InterPro" id="IPR013761">
    <property type="entry name" value="SAM/pointed_sf"/>
</dbReference>
<accession>M2WLF5</accession>
<sequence length="57" mass="6615">KVLEDVKTWLKIIRLYQYRSVFTGLSWQRMAMFDDGELESRGVDASAARECLLGVFD</sequence>
<keyword evidence="2" id="KW-1185">Reference proteome</keyword>
<dbReference type="Proteomes" id="UP000016933">
    <property type="component" value="Unassembled WGS sequence"/>
</dbReference>
<dbReference type="AlphaFoldDB" id="M2WLF5"/>
<proteinExistence type="predicted"/>
<organism evidence="1 2">
    <name type="scientific">Dothistroma septosporum (strain NZE10 / CBS 128990)</name>
    <name type="common">Red band needle blight fungus</name>
    <name type="synonym">Mycosphaerella pini</name>
    <dbReference type="NCBI Taxonomy" id="675120"/>
    <lineage>
        <taxon>Eukaryota</taxon>
        <taxon>Fungi</taxon>
        <taxon>Dikarya</taxon>
        <taxon>Ascomycota</taxon>
        <taxon>Pezizomycotina</taxon>
        <taxon>Dothideomycetes</taxon>
        <taxon>Dothideomycetidae</taxon>
        <taxon>Mycosphaerellales</taxon>
        <taxon>Mycosphaerellaceae</taxon>
        <taxon>Dothistroma</taxon>
    </lineage>
</organism>
<evidence type="ECO:0008006" key="3">
    <source>
        <dbReference type="Google" id="ProtNLM"/>
    </source>
</evidence>
<dbReference type="Gene3D" id="1.10.150.50">
    <property type="entry name" value="Transcription Factor, Ets-1"/>
    <property type="match status" value="1"/>
</dbReference>
<feature type="non-terminal residue" evidence="1">
    <location>
        <position position="1"/>
    </location>
</feature>
<dbReference type="EMBL" id="KB446540">
    <property type="protein sequence ID" value="EME42853.1"/>
    <property type="molecule type" value="Genomic_DNA"/>
</dbReference>
<feature type="non-terminal residue" evidence="1">
    <location>
        <position position="57"/>
    </location>
</feature>
<dbReference type="OMA" id="WKEMVIL"/>
<dbReference type="SUPFAM" id="SSF47769">
    <property type="entry name" value="SAM/Pointed domain"/>
    <property type="match status" value="1"/>
</dbReference>
<name>M2WLF5_DOTSN</name>
<dbReference type="HOGENOM" id="CLU_210656_0_0_1"/>